<organism evidence="2 3">
    <name type="scientific">Rubripirellula reticaptiva</name>
    <dbReference type="NCBI Taxonomy" id="2528013"/>
    <lineage>
        <taxon>Bacteria</taxon>
        <taxon>Pseudomonadati</taxon>
        <taxon>Planctomycetota</taxon>
        <taxon>Planctomycetia</taxon>
        <taxon>Pirellulales</taxon>
        <taxon>Pirellulaceae</taxon>
        <taxon>Rubripirellula</taxon>
    </lineage>
</organism>
<dbReference type="Proteomes" id="UP000317977">
    <property type="component" value="Unassembled WGS sequence"/>
</dbReference>
<evidence type="ECO:0000313" key="3">
    <source>
        <dbReference type="Proteomes" id="UP000317977"/>
    </source>
</evidence>
<accession>A0A5C6F266</accession>
<gene>
    <name evidence="2" type="ORF">Poly59_16290</name>
</gene>
<name>A0A5C6F266_9BACT</name>
<protein>
    <submittedName>
        <fullName evidence="2">Uncharacterized protein</fullName>
    </submittedName>
</protein>
<dbReference type="AlphaFoldDB" id="A0A5C6F266"/>
<evidence type="ECO:0000256" key="1">
    <source>
        <dbReference type="SAM" id="MobiDB-lite"/>
    </source>
</evidence>
<sequence>MKSRKKTTGGSSRANIFTAHEGKPHMKANGKATVSRRFILAKMSAAEDRILALAIKVQQTAKVKRKAVALVS</sequence>
<comment type="caution">
    <text evidence="2">The sequence shown here is derived from an EMBL/GenBank/DDBJ whole genome shotgun (WGS) entry which is preliminary data.</text>
</comment>
<reference evidence="2 3" key="1">
    <citation type="submission" date="2019-02" db="EMBL/GenBank/DDBJ databases">
        <title>Deep-cultivation of Planctomycetes and their phenomic and genomic characterization uncovers novel biology.</title>
        <authorList>
            <person name="Wiegand S."/>
            <person name="Jogler M."/>
            <person name="Boedeker C."/>
            <person name="Pinto D."/>
            <person name="Vollmers J."/>
            <person name="Rivas-Marin E."/>
            <person name="Kohn T."/>
            <person name="Peeters S.H."/>
            <person name="Heuer A."/>
            <person name="Rast P."/>
            <person name="Oberbeckmann S."/>
            <person name="Bunk B."/>
            <person name="Jeske O."/>
            <person name="Meyerdierks A."/>
            <person name="Storesund J.E."/>
            <person name="Kallscheuer N."/>
            <person name="Luecker S."/>
            <person name="Lage O.M."/>
            <person name="Pohl T."/>
            <person name="Merkel B.J."/>
            <person name="Hornburger P."/>
            <person name="Mueller R.-W."/>
            <person name="Bruemmer F."/>
            <person name="Labrenz M."/>
            <person name="Spormann A.M."/>
            <person name="Op Den Camp H."/>
            <person name="Overmann J."/>
            <person name="Amann R."/>
            <person name="Jetten M.S.M."/>
            <person name="Mascher T."/>
            <person name="Medema M.H."/>
            <person name="Devos D.P."/>
            <person name="Kaster A.-K."/>
            <person name="Ovreas L."/>
            <person name="Rohde M."/>
            <person name="Galperin M.Y."/>
            <person name="Jogler C."/>
        </authorList>
    </citation>
    <scope>NUCLEOTIDE SEQUENCE [LARGE SCALE GENOMIC DNA]</scope>
    <source>
        <strain evidence="2 3">Poly59</strain>
    </source>
</reference>
<feature type="region of interest" description="Disordered" evidence="1">
    <location>
        <begin position="1"/>
        <end position="30"/>
    </location>
</feature>
<proteinExistence type="predicted"/>
<evidence type="ECO:0000313" key="2">
    <source>
        <dbReference type="EMBL" id="TWU55332.1"/>
    </source>
</evidence>
<dbReference type="RefSeq" id="WP_146533541.1">
    <property type="nucleotide sequence ID" value="NZ_SJPX01000002.1"/>
</dbReference>
<keyword evidence="3" id="KW-1185">Reference proteome</keyword>
<dbReference type="EMBL" id="SJPX01000002">
    <property type="protein sequence ID" value="TWU55332.1"/>
    <property type="molecule type" value="Genomic_DNA"/>
</dbReference>